<protein>
    <submittedName>
        <fullName evidence="1">Uncharacterized protein</fullName>
    </submittedName>
</protein>
<organism evidence="1 2">
    <name type="scientific">Tritrichomonas musculus</name>
    <dbReference type="NCBI Taxonomy" id="1915356"/>
    <lineage>
        <taxon>Eukaryota</taxon>
        <taxon>Metamonada</taxon>
        <taxon>Parabasalia</taxon>
        <taxon>Tritrichomonadida</taxon>
        <taxon>Tritrichomonadidae</taxon>
        <taxon>Tritrichomonas</taxon>
    </lineage>
</organism>
<dbReference type="EMBL" id="JAPFFF010000011">
    <property type="protein sequence ID" value="KAK8877920.1"/>
    <property type="molecule type" value="Genomic_DNA"/>
</dbReference>
<accession>A0ABR2JJM9</accession>
<sequence length="248" mass="29993">MTYSKELNRLREQQIEIAKEVRRTNTHSLFYTLDFKEELVDELFTKNNCTILRKPKHLYYDSKVTFYRNDNPNRYLVTKLGDFLNNPNYNFQKSLSKTLKPNATPEEIKKSDEKFRMETAEQLRKRKEDKLRESMLKENCILTSPYELSDKLVHYTFEGLDYAITPTKWNKGIRSHKMKFIRYTQEHIAQLFAKEGCELISKYVNQKSRLEYKYQGKTFHVVWNDWKFYNSRPHLGNNRTYFSEESKK</sequence>
<dbReference type="Proteomes" id="UP001470230">
    <property type="component" value="Unassembled WGS sequence"/>
</dbReference>
<name>A0ABR2JJM9_9EUKA</name>
<gene>
    <name evidence="1" type="ORF">M9Y10_004683</name>
</gene>
<comment type="caution">
    <text evidence="1">The sequence shown here is derived from an EMBL/GenBank/DDBJ whole genome shotgun (WGS) entry which is preliminary data.</text>
</comment>
<reference evidence="1 2" key="1">
    <citation type="submission" date="2024-04" db="EMBL/GenBank/DDBJ databases">
        <title>Tritrichomonas musculus Genome.</title>
        <authorList>
            <person name="Alves-Ferreira E."/>
            <person name="Grigg M."/>
            <person name="Lorenzi H."/>
            <person name="Galac M."/>
        </authorList>
    </citation>
    <scope>NUCLEOTIDE SEQUENCE [LARGE SCALE GENOMIC DNA]</scope>
    <source>
        <strain evidence="1 2">EAF2021</strain>
    </source>
</reference>
<evidence type="ECO:0000313" key="1">
    <source>
        <dbReference type="EMBL" id="KAK8877920.1"/>
    </source>
</evidence>
<evidence type="ECO:0000313" key="2">
    <source>
        <dbReference type="Proteomes" id="UP001470230"/>
    </source>
</evidence>
<proteinExistence type="predicted"/>
<keyword evidence="2" id="KW-1185">Reference proteome</keyword>